<feature type="chain" id="PRO_5003138375" evidence="1">
    <location>
        <begin position="29"/>
        <end position="601"/>
    </location>
</feature>
<dbReference type="AlphaFoldDB" id="E0NUD4"/>
<evidence type="ECO:0000313" key="3">
    <source>
        <dbReference type="Proteomes" id="UP000004394"/>
    </source>
</evidence>
<sequence>MLMKKGLLPLFAGCLLAMTMSATPVLQAATDGTVTVRRAGGGSLTIEHEKFKRAEGKLGETTIVGKIHVKAEQITTPVLFDLRGKHASQFAVSPAKIEPGTSETDVTVTYVPTTVNVHKATLAIDCTSIPEQSQLIHLEGVAYDPANPPSVTTTSNTLSLFTCEEKKTTEQTIKVTSTHMADNVYITMAQKKAFRVSTSSIYKNISSNLRVTFAPLKTGEYKDTIIVSSYGLVTQRIPVVGNATAATGIEQKEGVELKLTDANPLTLLNEHFDGVTKNKPLQITGWTNSAVVGKRAWWGFVSPSYDPLPNESMAKVTPFDSKVEQGEETPCEMMLVTPPLDFVNAKSKMLTLRVRGDYLQDNQTDEFKIYYMDIKDGDIYKNEITGFNLPDTKDESGEWNEYHLNLEGQPIHDVFFIGFGFKSKRGVTNSATYYIDDVSFGRTDLPVITPSATELAMNAIAGKDNVSEAITVTTKNLTQPVTLTVGGPNASKFKVDPKQISKDGGSFKILFRSDKIGVHQAFIKLKSRGAADQYIVLSVNNQTATGIHSLSADELPAVVYDLAGNEIMRSETARLDVLKAKLQRGVYVVRTQQGTQKITVE</sequence>
<comment type="caution">
    <text evidence="2">The sequence shown here is derived from an EMBL/GenBank/DDBJ whole genome shotgun (WGS) entry which is preliminary data.</text>
</comment>
<reference evidence="2" key="1">
    <citation type="submission" date="2010-07" db="EMBL/GenBank/DDBJ databases">
        <authorList>
            <person name="Muzny D."/>
            <person name="Qin X."/>
            <person name="Deng J."/>
            <person name="Jiang H."/>
            <person name="Liu Y."/>
            <person name="Qu J."/>
            <person name="Song X.-Z."/>
            <person name="Zhang L."/>
            <person name="Thornton R."/>
            <person name="Coyle M."/>
            <person name="Francisco L."/>
            <person name="Jackson L."/>
            <person name="Javaid M."/>
            <person name="Korchina V."/>
            <person name="Kovar C."/>
            <person name="Mata R."/>
            <person name="Mathew T."/>
            <person name="Ngo R."/>
            <person name="Nguyen L."/>
            <person name="Nguyen N."/>
            <person name="Okwuonu G."/>
            <person name="Ongeri F."/>
            <person name="Pham C."/>
            <person name="Simmons D."/>
            <person name="Wilczek-Boney K."/>
            <person name="Hale W."/>
            <person name="Jakkamsetti A."/>
            <person name="Pham P."/>
            <person name="Ruth R."/>
            <person name="San Lucas F."/>
            <person name="Warren J."/>
            <person name="Zhang J."/>
            <person name="Zhao Z."/>
            <person name="Zhou C."/>
            <person name="Zhu D."/>
            <person name="Lee S."/>
            <person name="Bess C."/>
            <person name="Blankenburg K."/>
            <person name="Forbes L."/>
            <person name="Fu Q."/>
            <person name="Gubbala S."/>
            <person name="Hirani K."/>
            <person name="Jayaseelan J.C."/>
            <person name="Lara F."/>
            <person name="Munidasa M."/>
            <person name="Palculict T."/>
            <person name="Patil S."/>
            <person name="Pu L.-L."/>
            <person name="Saada N."/>
            <person name="Tang L."/>
            <person name="Weissenberger G."/>
            <person name="Zhu Y."/>
            <person name="Hemphill L."/>
            <person name="Shang Y."/>
            <person name="Youmans B."/>
            <person name="Ayvaz T."/>
            <person name="Ross M."/>
            <person name="Santibanez J."/>
            <person name="Aqrawi P."/>
            <person name="Gross S."/>
            <person name="Joshi V."/>
            <person name="Fowler G."/>
            <person name="Nazareth L."/>
            <person name="Reid J."/>
            <person name="Worley K."/>
            <person name="Petrosino J."/>
            <person name="Highlander S."/>
            <person name="Gibbs R."/>
        </authorList>
    </citation>
    <scope>NUCLEOTIDE SEQUENCE [LARGE SCALE GENOMIC DNA]</scope>
    <source>
        <strain evidence="2">DSM 16973</strain>
    </source>
</reference>
<name>E0NUD4_9BACT</name>
<keyword evidence="1" id="KW-0732">Signal</keyword>
<dbReference type="InterPro" id="IPR013783">
    <property type="entry name" value="Ig-like_fold"/>
</dbReference>
<dbReference type="BioCyc" id="PMAR862515-HMP:GMOO-1812-MONOMER"/>
<accession>E0NUD4</accession>
<dbReference type="HOGENOM" id="CLU_454041_0_0_10"/>
<feature type="signal peptide" evidence="1">
    <location>
        <begin position="1"/>
        <end position="28"/>
    </location>
</feature>
<keyword evidence="3" id="KW-1185">Reference proteome</keyword>
<proteinExistence type="predicted"/>
<evidence type="ECO:0000256" key="1">
    <source>
        <dbReference type="SAM" id="SignalP"/>
    </source>
</evidence>
<organism evidence="2 3">
    <name type="scientific">Hoylesella marshii DSM 16973 = JCM 13450</name>
    <dbReference type="NCBI Taxonomy" id="862515"/>
    <lineage>
        <taxon>Bacteria</taxon>
        <taxon>Pseudomonadati</taxon>
        <taxon>Bacteroidota</taxon>
        <taxon>Bacteroidia</taxon>
        <taxon>Bacteroidales</taxon>
        <taxon>Prevotellaceae</taxon>
        <taxon>Hoylesella</taxon>
    </lineage>
</organism>
<protein>
    <submittedName>
        <fullName evidence="2">Uncharacterized protein</fullName>
    </submittedName>
</protein>
<gene>
    <name evidence="2" type="ORF">HMPREF0658_1787</name>
</gene>
<dbReference type="Proteomes" id="UP000004394">
    <property type="component" value="Unassembled WGS sequence"/>
</dbReference>
<dbReference type="Gene3D" id="2.60.120.200">
    <property type="match status" value="1"/>
</dbReference>
<dbReference type="Gene3D" id="2.60.40.10">
    <property type="entry name" value="Immunoglobulins"/>
    <property type="match status" value="1"/>
</dbReference>
<dbReference type="EMBL" id="AEEI01000052">
    <property type="protein sequence ID" value="EFM01225.1"/>
    <property type="molecule type" value="Genomic_DNA"/>
</dbReference>
<evidence type="ECO:0000313" key="2">
    <source>
        <dbReference type="EMBL" id="EFM01225.1"/>
    </source>
</evidence>